<evidence type="ECO:0000313" key="2">
    <source>
        <dbReference type="Proteomes" id="UP000677803"/>
    </source>
</evidence>
<reference evidence="1" key="1">
    <citation type="submission" date="2021-05" db="EMBL/GenBank/DDBJ databases">
        <authorList>
            <person name="Tigano A."/>
        </authorList>
    </citation>
    <scope>NUCLEOTIDE SEQUENCE</scope>
</reference>
<comment type="caution">
    <text evidence="1">The sequence shown here is derived from an EMBL/GenBank/DDBJ whole genome shotgun (WGS) entry which is preliminary data.</text>
</comment>
<dbReference type="Gene3D" id="1.20.120.1750">
    <property type="match status" value="1"/>
</dbReference>
<dbReference type="OrthoDB" id="419317at2759"/>
<dbReference type="AlphaFoldDB" id="A0A8S4AWA1"/>
<dbReference type="Proteomes" id="UP000677803">
    <property type="component" value="Unassembled WGS sequence"/>
</dbReference>
<name>A0A8S4AWA1_9TELE</name>
<proteinExistence type="predicted"/>
<dbReference type="Pfam" id="PF22191">
    <property type="entry name" value="IBR_1"/>
    <property type="match status" value="1"/>
</dbReference>
<organism evidence="1 2">
    <name type="scientific">Menidia menidia</name>
    <name type="common">Atlantic silverside</name>
    <dbReference type="NCBI Taxonomy" id="238744"/>
    <lineage>
        <taxon>Eukaryota</taxon>
        <taxon>Metazoa</taxon>
        <taxon>Chordata</taxon>
        <taxon>Craniata</taxon>
        <taxon>Vertebrata</taxon>
        <taxon>Euteleostomi</taxon>
        <taxon>Actinopterygii</taxon>
        <taxon>Neopterygii</taxon>
        <taxon>Teleostei</taxon>
        <taxon>Neoteleostei</taxon>
        <taxon>Acanthomorphata</taxon>
        <taxon>Ovalentaria</taxon>
        <taxon>Atherinomorphae</taxon>
        <taxon>Atheriniformes</taxon>
        <taxon>Atherinopsidae</taxon>
        <taxon>Menidiinae</taxon>
        <taxon>Menidia</taxon>
    </lineage>
</organism>
<dbReference type="EMBL" id="CAJRST010007891">
    <property type="protein sequence ID" value="CAG5897224.1"/>
    <property type="molecule type" value="Genomic_DNA"/>
</dbReference>
<protein>
    <submittedName>
        <fullName evidence="1">(Atlantic silverside) hypothetical protein</fullName>
    </submittedName>
</protein>
<keyword evidence="2" id="KW-1185">Reference proteome</keyword>
<gene>
    <name evidence="1" type="ORF">MMEN_LOCUS8270</name>
</gene>
<sequence length="137" mass="15038">MCVRCPVCTADRGPAAYEFCWQCLRPWSGRAPAADRCGAEGCAHPDLQILRTCRTTALPQVEGVAACPSIRACPTCGHKAEHDRTGCKNLICPRCQVEFCFVCLKLTPECLKTSTHFRLCSAGVAPRQTAIPVWRRT</sequence>
<dbReference type="SUPFAM" id="SSF57850">
    <property type="entry name" value="RING/U-box"/>
    <property type="match status" value="1"/>
</dbReference>
<accession>A0A8S4AWA1</accession>
<evidence type="ECO:0000313" key="1">
    <source>
        <dbReference type="EMBL" id="CAG5897224.1"/>
    </source>
</evidence>